<keyword evidence="2" id="KW-1185">Reference proteome</keyword>
<dbReference type="AlphaFoldDB" id="A0A7J8WDK1"/>
<reference evidence="1 2" key="1">
    <citation type="journal article" date="2019" name="Genome Biol. Evol.">
        <title>Insights into the evolution of the New World diploid cottons (Gossypium, subgenus Houzingenia) based on genome sequencing.</title>
        <authorList>
            <person name="Grover C.E."/>
            <person name="Arick M.A. 2nd"/>
            <person name="Thrash A."/>
            <person name="Conover J.L."/>
            <person name="Sanders W.S."/>
            <person name="Peterson D.G."/>
            <person name="Frelichowski J.E."/>
            <person name="Scheffler J.A."/>
            <person name="Scheffler B.E."/>
            <person name="Wendel J.F."/>
        </authorList>
    </citation>
    <scope>NUCLEOTIDE SEQUENCE [LARGE SCALE GENOMIC DNA]</scope>
    <source>
        <strain evidence="1">57</strain>
        <tissue evidence="1">Leaf</tissue>
    </source>
</reference>
<sequence>MELLKRSNKQWQEQFHYSQSQIRDRDYIMGEAVTQVREVVDHLQTLAILADVLSLKFESESSRG</sequence>
<organism evidence="1 2">
    <name type="scientific">Gossypium klotzschianum</name>
    <dbReference type="NCBI Taxonomy" id="34286"/>
    <lineage>
        <taxon>Eukaryota</taxon>
        <taxon>Viridiplantae</taxon>
        <taxon>Streptophyta</taxon>
        <taxon>Embryophyta</taxon>
        <taxon>Tracheophyta</taxon>
        <taxon>Spermatophyta</taxon>
        <taxon>Magnoliopsida</taxon>
        <taxon>eudicotyledons</taxon>
        <taxon>Gunneridae</taxon>
        <taxon>Pentapetalae</taxon>
        <taxon>rosids</taxon>
        <taxon>malvids</taxon>
        <taxon>Malvales</taxon>
        <taxon>Malvaceae</taxon>
        <taxon>Malvoideae</taxon>
        <taxon>Gossypium</taxon>
    </lineage>
</organism>
<gene>
    <name evidence="1" type="ORF">Goklo_025289</name>
</gene>
<accession>A0A7J8WDK1</accession>
<protein>
    <submittedName>
        <fullName evidence="1">Uncharacterized protein</fullName>
    </submittedName>
</protein>
<evidence type="ECO:0000313" key="2">
    <source>
        <dbReference type="Proteomes" id="UP000593573"/>
    </source>
</evidence>
<evidence type="ECO:0000313" key="1">
    <source>
        <dbReference type="EMBL" id="MBA0672719.1"/>
    </source>
</evidence>
<dbReference type="Proteomes" id="UP000593573">
    <property type="component" value="Unassembled WGS sequence"/>
</dbReference>
<dbReference type="OrthoDB" id="1430424at2759"/>
<proteinExistence type="predicted"/>
<dbReference type="EMBL" id="JABFAB010245669">
    <property type="protein sequence ID" value="MBA0672719.1"/>
    <property type="molecule type" value="Genomic_DNA"/>
</dbReference>
<comment type="caution">
    <text evidence="1">The sequence shown here is derived from an EMBL/GenBank/DDBJ whole genome shotgun (WGS) entry which is preliminary data.</text>
</comment>
<name>A0A7J8WDK1_9ROSI</name>